<feature type="compositionally biased region" description="Acidic residues" evidence="1">
    <location>
        <begin position="1528"/>
        <end position="1541"/>
    </location>
</feature>
<dbReference type="EMBL" id="CAXITT010000505">
    <property type="protein sequence ID" value="CAL1542759.1"/>
    <property type="molecule type" value="Genomic_DNA"/>
</dbReference>
<feature type="compositionally biased region" description="Acidic residues" evidence="1">
    <location>
        <begin position="914"/>
        <end position="926"/>
    </location>
</feature>
<feature type="compositionally biased region" description="Basic and acidic residues" evidence="1">
    <location>
        <begin position="1351"/>
        <end position="1382"/>
    </location>
</feature>
<feature type="compositionally biased region" description="Basic and acidic residues" evidence="1">
    <location>
        <begin position="1542"/>
        <end position="1559"/>
    </location>
</feature>
<feature type="compositionally biased region" description="Basic and acidic residues" evidence="1">
    <location>
        <begin position="785"/>
        <end position="803"/>
    </location>
</feature>
<protein>
    <submittedName>
        <fullName evidence="3">Uncharacterized protein</fullName>
    </submittedName>
</protein>
<feature type="compositionally biased region" description="Polar residues" evidence="1">
    <location>
        <begin position="1068"/>
        <end position="1105"/>
    </location>
</feature>
<evidence type="ECO:0000313" key="4">
    <source>
        <dbReference type="Proteomes" id="UP001497497"/>
    </source>
</evidence>
<dbReference type="Proteomes" id="UP001497497">
    <property type="component" value="Unassembled WGS sequence"/>
</dbReference>
<dbReference type="SUPFAM" id="SSF49899">
    <property type="entry name" value="Concanavalin A-like lectins/glucanases"/>
    <property type="match status" value="1"/>
</dbReference>
<sequence length="1745" mass="192529">MAHFTNVHHALLLTFVTLTSTVVCQDRSRTNIFNSDPIHVEDYGAPPATSTILLYDCTGTHRAKPDSPGSFQVFHNNEWWTQLCQEALFWNQTLCRCEYPAGKRPERECRDYRATSTEPTGTYEQYVNNNWITRDCSLAVAGLVWDQDSCQCVWGPRSKEMVTGQGVTPCDIMLNLTFEDGIKDTAKGSFVEVGRGPLVPIFTLDPQDAIDGTKAAFFSETALNIWYFAVSFKGNELGTSLRVEFRFKMTNDPSNRDKYQIFISNGCNISNPGYTTPSLAIGYRPADQSYLLAFETASARKAIVCTKRLGAYTWHTVSLIYEDGTLLLRVDDQPCIISQDFTGPIQKTPCPLTIGADPLERQSMYKGYLDNLLIARYCRRFIDSDPAEAERKGPMPVESAGPLTDDVSDPNPPFGKSPNDVRRSITNSKYIQVVGDSSLGNSPKSRPLSGHGDVSLTKEVHSSSKVPGHANNNKGTATTSGYGHLRSSKPISRELPRNKVHITSSTGKIQNNDRISKDAPDHGKAFIASNTDYFVRGKKPANSEKNTGYASRETFDTGANSQSYIHKVTDGGANSQSYIDKVTDDSASSQSYIDKGTDDSANSQSYIDKGTDGSANSQSYIHKVTDDSANSQSYIDKGTDGSANSENDDLTELESGSGKPKTAINNYKPSKSQGTQYGEDATVSGKFNQDKSYGQSIQSGKLNNKEGTGEINGDRSYDETADSYDSTVEVQDKVSGSSKDSYVENQGTVDYEEIEDSENTNFAKEISWKDSGAEISASDSYDTFEDSRKDDAFKQSNGRDKVGNNKGNLYDENIRSEKENQFGKSKGQNRDEAKTKFGDTQTLEWNKSQQKGNQLKSGAVGGTYQSNGGNDVTSGHNKYPSGSFEGGYRKQPDARYDGSQKQQPGAGQSKSNDNDEGVEYSEEESIVGDSKFIKNQQPLNKNLNQFDSGRGHEKTKQVEGADYPDRAHISKQKSNDKDQDGSNQDVFHKTLNQDPTEGSSGKADAYHSKVIKNKENSRNSNEDNVLRNVGRHDEGRSKERNGNSESKKNSNPYTPMPPNVYAEKEKTGNSNSRPDSHYKQSTSANGNSANRVGQQSQSKGSSNPDSFRHKVSNSVANLNKANTGKFENTQNQVTNEDSPGSQRHTQVESGRSRSYDELKKAETNPVLETQFQIVRPKHNTQKLTQLHQSSESKSDKKEKSTGSNNSFQNSQTRSNVGSSTQLNNFKQGSQNSPNRFSSESHQQAAGYLHKSQQKSNGYAIEAEKQTNNQLHSNLNQKTSSQNNLPGSVIIHSDKKTTEKDNANQQSQGPYSEPRSVGLVKGMPKGGKNKKKAWYDKADPSSTNDQANKGDQTSRVDKNGDEAKTSELKKEHSDRDKNNDSGNKEGGNNSGGNYYRSKNDKGNLKDSEKSYDETQSVHKLLKQRNLNEKTEIDDAEDENRPNPKSSFPERPKLSPNVARESFAEYRSREELPHMRYNVNDMRYPKPFRRTQNSDDSLGDSNHGSPLKKDDGGAVPSLKLKGDNLGDNSDALDYEDTEETAEDAGDHTDSSRKLSRPEQARKQNVQGEFGKTAMVQAEPYHIAEIIKDSTTERTVGGGNIYFYVKKGEEQSSITHTAVEAENAKKSDDTEVAKDEALTISNSDLNPKEATKDQTGNEKPQSPQSPEKVTDNSNDGVKVQELEDPLHVNGGDTTHPYNEDQFENPDNIPTTVRQMPLDVSKLGQEDKKGSVESETPTDVSTGPDIDKD</sequence>
<feature type="compositionally biased region" description="Basic and acidic residues" evidence="1">
    <location>
        <begin position="1460"/>
        <end position="1472"/>
    </location>
</feature>
<keyword evidence="4" id="KW-1185">Reference proteome</keyword>
<feature type="compositionally biased region" description="Low complexity" evidence="1">
    <location>
        <begin position="934"/>
        <end position="945"/>
    </location>
</feature>
<feature type="compositionally biased region" description="Polar residues" evidence="1">
    <location>
        <begin position="1339"/>
        <end position="1350"/>
    </location>
</feature>
<feature type="compositionally biased region" description="Polar residues" evidence="1">
    <location>
        <begin position="1488"/>
        <end position="1502"/>
    </location>
</feature>
<feature type="compositionally biased region" description="Polar residues" evidence="1">
    <location>
        <begin position="1201"/>
        <end position="1243"/>
    </location>
</feature>
<feature type="compositionally biased region" description="Basic and acidic residues" evidence="1">
    <location>
        <begin position="1619"/>
        <end position="1634"/>
    </location>
</feature>
<feature type="compositionally biased region" description="Polar residues" evidence="1">
    <location>
        <begin position="899"/>
        <end position="911"/>
    </location>
</feature>
<keyword evidence="2" id="KW-0732">Signal</keyword>
<feature type="region of interest" description="Disordered" evidence="1">
    <location>
        <begin position="387"/>
        <end position="1570"/>
    </location>
</feature>
<evidence type="ECO:0000313" key="3">
    <source>
        <dbReference type="EMBL" id="CAL1542759.1"/>
    </source>
</evidence>
<feature type="compositionally biased region" description="Polar residues" evidence="1">
    <location>
        <begin position="863"/>
        <end position="876"/>
    </location>
</feature>
<organism evidence="3 4">
    <name type="scientific">Lymnaea stagnalis</name>
    <name type="common">Great pond snail</name>
    <name type="synonym">Helix stagnalis</name>
    <dbReference type="NCBI Taxonomy" id="6523"/>
    <lineage>
        <taxon>Eukaryota</taxon>
        <taxon>Metazoa</taxon>
        <taxon>Spiralia</taxon>
        <taxon>Lophotrochozoa</taxon>
        <taxon>Mollusca</taxon>
        <taxon>Gastropoda</taxon>
        <taxon>Heterobranchia</taxon>
        <taxon>Euthyneura</taxon>
        <taxon>Panpulmonata</taxon>
        <taxon>Hygrophila</taxon>
        <taxon>Lymnaeoidea</taxon>
        <taxon>Lymnaeidae</taxon>
        <taxon>Lymnaea</taxon>
    </lineage>
</organism>
<feature type="compositionally biased region" description="Basic and acidic residues" evidence="1">
    <location>
        <begin position="514"/>
        <end position="524"/>
    </location>
</feature>
<feature type="compositionally biased region" description="Basic and acidic residues" evidence="1">
    <location>
        <begin position="1291"/>
        <end position="1301"/>
    </location>
</feature>
<feature type="compositionally biased region" description="Basic and acidic residues" evidence="1">
    <location>
        <begin position="812"/>
        <end position="821"/>
    </location>
</feature>
<reference evidence="3 4" key="1">
    <citation type="submission" date="2024-04" db="EMBL/GenBank/DDBJ databases">
        <authorList>
            <consortium name="Genoscope - CEA"/>
            <person name="William W."/>
        </authorList>
    </citation>
    <scope>NUCLEOTIDE SEQUENCE [LARGE SCALE GENOMIC DNA]</scope>
</reference>
<feature type="signal peptide" evidence="2">
    <location>
        <begin position="1"/>
        <end position="24"/>
    </location>
</feature>
<feature type="compositionally biased region" description="Basic and acidic residues" evidence="1">
    <location>
        <begin position="1396"/>
        <end position="1415"/>
    </location>
</feature>
<name>A0AAV2I9Q7_LYMST</name>
<feature type="compositionally biased region" description="Polar residues" evidence="1">
    <location>
        <begin position="1112"/>
        <end position="1149"/>
    </location>
</feature>
<feature type="compositionally biased region" description="Basic and acidic residues" evidence="1">
    <location>
        <begin position="1643"/>
        <end position="1653"/>
    </location>
</feature>
<dbReference type="InterPro" id="IPR013320">
    <property type="entry name" value="ConA-like_dom_sf"/>
</dbReference>
<feature type="compositionally biased region" description="Polar residues" evidence="1">
    <location>
        <begin position="838"/>
        <end position="856"/>
    </location>
</feature>
<feature type="compositionally biased region" description="Polar residues" evidence="1">
    <location>
        <begin position="1654"/>
        <end position="1672"/>
    </location>
</feature>
<feature type="compositionally biased region" description="Polar residues" evidence="1">
    <location>
        <begin position="501"/>
        <end position="513"/>
    </location>
</feature>
<accession>A0AAV2I9Q7</accession>
<feature type="compositionally biased region" description="Basic and acidic residues" evidence="1">
    <location>
        <begin position="949"/>
        <end position="980"/>
    </location>
</feature>
<feature type="compositionally biased region" description="Basic and acidic residues" evidence="1">
    <location>
        <begin position="887"/>
        <end position="898"/>
    </location>
</feature>
<feature type="compositionally biased region" description="Polar residues" evidence="1">
    <location>
        <begin position="981"/>
        <end position="999"/>
    </location>
</feature>
<evidence type="ECO:0000256" key="1">
    <source>
        <dbReference type="SAM" id="MobiDB-lite"/>
    </source>
</evidence>
<feature type="compositionally biased region" description="Basic and acidic residues" evidence="1">
    <location>
        <begin position="1150"/>
        <end position="1162"/>
    </location>
</feature>
<comment type="caution">
    <text evidence="3">The sequence shown here is derived from an EMBL/GenBank/DDBJ whole genome shotgun (WGS) entry which is preliminary data.</text>
</comment>
<feature type="region of interest" description="Disordered" evidence="1">
    <location>
        <begin position="1613"/>
        <end position="1745"/>
    </location>
</feature>
<feature type="compositionally biased region" description="Basic and acidic residues" evidence="1">
    <location>
        <begin position="1190"/>
        <end position="1200"/>
    </location>
</feature>
<feature type="compositionally biased region" description="Basic and acidic residues" evidence="1">
    <location>
        <begin position="1004"/>
        <end position="1048"/>
    </location>
</feature>
<feature type="compositionally biased region" description="Basic and acidic residues" evidence="1">
    <location>
        <begin position="703"/>
        <end position="718"/>
    </location>
</feature>
<proteinExistence type="predicted"/>
<gene>
    <name evidence="3" type="ORF">GSLYS_00016293001</name>
</gene>
<feature type="compositionally biased region" description="Polar residues" evidence="1">
    <location>
        <begin position="723"/>
        <end position="748"/>
    </location>
</feature>
<feature type="compositionally biased region" description="Polar residues" evidence="1">
    <location>
        <begin position="685"/>
        <end position="702"/>
    </location>
</feature>
<feature type="compositionally biased region" description="Basic and acidic residues" evidence="1">
    <location>
        <begin position="828"/>
        <end position="837"/>
    </location>
</feature>
<feature type="compositionally biased region" description="Polar residues" evidence="1">
    <location>
        <begin position="663"/>
        <end position="676"/>
    </location>
</feature>
<evidence type="ECO:0000256" key="2">
    <source>
        <dbReference type="SAM" id="SignalP"/>
    </source>
</evidence>
<feature type="chain" id="PRO_5043472219" evidence="2">
    <location>
        <begin position="25"/>
        <end position="1745"/>
    </location>
</feature>
<feature type="compositionally biased region" description="Polar residues" evidence="1">
    <location>
        <begin position="1265"/>
        <end position="1285"/>
    </location>
</feature>
<feature type="compositionally biased region" description="Polar residues" evidence="1">
    <location>
        <begin position="470"/>
        <end position="481"/>
    </location>
</feature>